<sequence>MPHVYSDQFFDYIDQGSRRSAGRFVVLLHPFVQPRSVVDLGSGRGIWLQQWLEAGVEDVLAVDGDYVDRENLAIPTESFRAADLTQPIEFERKFDLAQSLEVAEHLPASAADFFLDNLTRASNRILFSAAVPGQGGEFHVNERPLAYWQNQFLQRGYVAFDCIRPRVFDFHDVAPWYRYNSVLYLNEAGRAGLSNDILDYEVPAGVELAEGGNLRWRLRRAVVNRMPRRMVTQIAQVKSRIVASYLAGNARPKR</sequence>
<dbReference type="CDD" id="cd02440">
    <property type="entry name" value="AdoMet_MTases"/>
    <property type="match status" value="1"/>
</dbReference>
<evidence type="ECO:0000313" key="1">
    <source>
        <dbReference type="EMBL" id="SPF27908.1"/>
    </source>
</evidence>
<protein>
    <recommendedName>
        <fullName evidence="3">Methyltransferase type 11 domain-containing protein</fullName>
    </recommendedName>
</protein>
<dbReference type="Proteomes" id="UP000244932">
    <property type="component" value="Unassembled WGS sequence"/>
</dbReference>
<proteinExistence type="predicted"/>
<keyword evidence="2" id="KW-1185">Reference proteome</keyword>
<dbReference type="RefSeq" id="WP_108780672.1">
    <property type="nucleotide sequence ID" value="NZ_OMKW01000001.1"/>
</dbReference>
<dbReference type="Gene3D" id="3.40.50.150">
    <property type="entry name" value="Vaccinia Virus protein VP39"/>
    <property type="match status" value="1"/>
</dbReference>
<name>A0A2R8A7C2_9RHOB</name>
<accession>A0A2R8A7C2</accession>
<gene>
    <name evidence="1" type="ORF">POI8812_00203</name>
</gene>
<evidence type="ECO:0008006" key="3">
    <source>
        <dbReference type="Google" id="ProtNLM"/>
    </source>
</evidence>
<organism evidence="1 2">
    <name type="scientific">Pontivivens insulae</name>
    <dbReference type="NCBI Taxonomy" id="1639689"/>
    <lineage>
        <taxon>Bacteria</taxon>
        <taxon>Pseudomonadati</taxon>
        <taxon>Pseudomonadota</taxon>
        <taxon>Alphaproteobacteria</taxon>
        <taxon>Rhodobacterales</taxon>
        <taxon>Paracoccaceae</taxon>
        <taxon>Pontivivens</taxon>
    </lineage>
</organism>
<dbReference type="OrthoDB" id="9791837at2"/>
<dbReference type="EMBL" id="OMKW01000001">
    <property type="protein sequence ID" value="SPF27908.1"/>
    <property type="molecule type" value="Genomic_DNA"/>
</dbReference>
<dbReference type="InterPro" id="IPR029063">
    <property type="entry name" value="SAM-dependent_MTases_sf"/>
</dbReference>
<evidence type="ECO:0000313" key="2">
    <source>
        <dbReference type="Proteomes" id="UP000244932"/>
    </source>
</evidence>
<reference evidence="1 2" key="1">
    <citation type="submission" date="2018-03" db="EMBL/GenBank/DDBJ databases">
        <authorList>
            <person name="Keele B.F."/>
        </authorList>
    </citation>
    <scope>NUCLEOTIDE SEQUENCE [LARGE SCALE GENOMIC DNA]</scope>
    <source>
        <strain evidence="1 2">CeCT 8812</strain>
    </source>
</reference>
<dbReference type="SUPFAM" id="SSF53335">
    <property type="entry name" value="S-adenosyl-L-methionine-dependent methyltransferases"/>
    <property type="match status" value="1"/>
</dbReference>
<dbReference type="Pfam" id="PF13489">
    <property type="entry name" value="Methyltransf_23"/>
    <property type="match status" value="1"/>
</dbReference>
<dbReference type="AlphaFoldDB" id="A0A2R8A7C2"/>